<evidence type="ECO:0000313" key="6">
    <source>
        <dbReference type="EMBL" id="KAI3426254.1"/>
    </source>
</evidence>
<evidence type="ECO:0000256" key="5">
    <source>
        <dbReference type="ARBA" id="ARBA00039977"/>
    </source>
</evidence>
<sequence length="112" mass="12730">MAWRRLPAYLPNLSLKPLPLTEAQQQVYEKTGFLKELVFKTAPSVGKVEIKAFLESVYGLNVTKVNTLNVEGKKKRGKHGFFRRPDYKKAFVELSERPKASKAQQPRAAARV</sequence>
<reference evidence="6" key="1">
    <citation type="journal article" date="2019" name="Plant J.">
        <title>Chlorella vulgaris genome assembly and annotation reveals the molecular basis for metabolic acclimation to high light conditions.</title>
        <authorList>
            <person name="Cecchin M."/>
            <person name="Marcolungo L."/>
            <person name="Rossato M."/>
            <person name="Girolomoni L."/>
            <person name="Cosentino E."/>
            <person name="Cuine S."/>
            <person name="Li-Beisson Y."/>
            <person name="Delledonne M."/>
            <person name="Ballottari M."/>
        </authorList>
    </citation>
    <scope>NUCLEOTIDE SEQUENCE</scope>
    <source>
        <strain evidence="6">211/11P</strain>
    </source>
</reference>
<dbReference type="Pfam" id="PF00276">
    <property type="entry name" value="Ribosomal_L23"/>
    <property type="match status" value="1"/>
</dbReference>
<proteinExistence type="inferred from homology"/>
<gene>
    <name evidence="6" type="ORF">D9Q98_008629</name>
</gene>
<evidence type="ECO:0000256" key="1">
    <source>
        <dbReference type="ARBA" id="ARBA00006700"/>
    </source>
</evidence>
<evidence type="ECO:0000313" key="7">
    <source>
        <dbReference type="Proteomes" id="UP001055712"/>
    </source>
</evidence>
<keyword evidence="3" id="KW-0687">Ribonucleoprotein</keyword>
<name>A0A9D4YU50_CHLVU</name>
<dbReference type="AlphaFoldDB" id="A0A9D4YU50"/>
<comment type="caution">
    <text evidence="6">The sequence shown here is derived from an EMBL/GenBank/DDBJ whole genome shotgun (WGS) entry which is preliminary data.</text>
</comment>
<dbReference type="InterPro" id="IPR012678">
    <property type="entry name" value="Ribosomal_uL23/eL15/eS24_sf"/>
</dbReference>
<dbReference type="InterPro" id="IPR012677">
    <property type="entry name" value="Nucleotide-bd_a/b_plait_sf"/>
</dbReference>
<dbReference type="EMBL" id="SIDB01000011">
    <property type="protein sequence ID" value="KAI3426254.1"/>
    <property type="molecule type" value="Genomic_DNA"/>
</dbReference>
<dbReference type="GO" id="GO:0005762">
    <property type="term" value="C:mitochondrial large ribosomal subunit"/>
    <property type="evidence" value="ECO:0007669"/>
    <property type="project" value="TreeGrafter"/>
</dbReference>
<dbReference type="PANTHER" id="PTHR12059:SF5">
    <property type="entry name" value="LARGE RIBOSOMAL SUBUNIT PROTEIN UL23M"/>
    <property type="match status" value="1"/>
</dbReference>
<dbReference type="InterPro" id="IPR013025">
    <property type="entry name" value="Ribosomal_uL23-like"/>
</dbReference>
<organism evidence="6 7">
    <name type="scientific">Chlorella vulgaris</name>
    <name type="common">Green alga</name>
    <dbReference type="NCBI Taxonomy" id="3077"/>
    <lineage>
        <taxon>Eukaryota</taxon>
        <taxon>Viridiplantae</taxon>
        <taxon>Chlorophyta</taxon>
        <taxon>core chlorophytes</taxon>
        <taxon>Trebouxiophyceae</taxon>
        <taxon>Chlorellales</taxon>
        <taxon>Chlorellaceae</taxon>
        <taxon>Chlorella clade</taxon>
        <taxon>Chlorella</taxon>
    </lineage>
</organism>
<dbReference type="Gene3D" id="3.30.70.330">
    <property type="match status" value="1"/>
</dbReference>
<dbReference type="OrthoDB" id="275582at2759"/>
<dbReference type="PANTHER" id="PTHR12059">
    <property type="entry name" value="RIBOSOMAL PROTEIN L23-RELATED"/>
    <property type="match status" value="1"/>
</dbReference>
<reference evidence="6" key="2">
    <citation type="submission" date="2020-11" db="EMBL/GenBank/DDBJ databases">
        <authorList>
            <person name="Cecchin M."/>
            <person name="Marcolungo L."/>
            <person name="Rossato M."/>
            <person name="Girolomoni L."/>
            <person name="Cosentino E."/>
            <person name="Cuine S."/>
            <person name="Li-Beisson Y."/>
            <person name="Delledonne M."/>
            <person name="Ballottari M."/>
        </authorList>
    </citation>
    <scope>NUCLEOTIDE SEQUENCE</scope>
    <source>
        <strain evidence="6">211/11P</strain>
        <tissue evidence="6">Whole cell</tissue>
    </source>
</reference>
<comment type="similarity">
    <text evidence="1">Belongs to the universal ribosomal protein uL23 family.</text>
</comment>
<dbReference type="SUPFAM" id="SSF54189">
    <property type="entry name" value="Ribosomal proteins S24e, L23 and L15e"/>
    <property type="match status" value="1"/>
</dbReference>
<protein>
    <recommendedName>
        <fullName evidence="4">Large ribosomal subunit protein uL23c</fullName>
    </recommendedName>
    <alternativeName>
        <fullName evidence="5">Large ribosomal subunit protein uL23m</fullName>
    </alternativeName>
</protein>
<dbReference type="Proteomes" id="UP001055712">
    <property type="component" value="Unassembled WGS sequence"/>
</dbReference>
<dbReference type="GO" id="GO:0003735">
    <property type="term" value="F:structural constituent of ribosome"/>
    <property type="evidence" value="ECO:0007669"/>
    <property type="project" value="InterPro"/>
</dbReference>
<keyword evidence="7" id="KW-1185">Reference proteome</keyword>
<evidence type="ECO:0000256" key="4">
    <source>
        <dbReference type="ARBA" id="ARBA00035287"/>
    </source>
</evidence>
<dbReference type="GO" id="GO:0032543">
    <property type="term" value="P:mitochondrial translation"/>
    <property type="evidence" value="ECO:0007669"/>
    <property type="project" value="TreeGrafter"/>
</dbReference>
<evidence type="ECO:0000256" key="2">
    <source>
        <dbReference type="ARBA" id="ARBA00022980"/>
    </source>
</evidence>
<accession>A0A9D4YU50</accession>
<evidence type="ECO:0000256" key="3">
    <source>
        <dbReference type="ARBA" id="ARBA00023274"/>
    </source>
</evidence>
<keyword evidence="2" id="KW-0689">Ribosomal protein</keyword>